<gene>
    <name evidence="1" type="ORF">GPECTOR_29g47</name>
</gene>
<organism evidence="1 2">
    <name type="scientific">Gonium pectorale</name>
    <name type="common">Green alga</name>
    <dbReference type="NCBI Taxonomy" id="33097"/>
    <lineage>
        <taxon>Eukaryota</taxon>
        <taxon>Viridiplantae</taxon>
        <taxon>Chlorophyta</taxon>
        <taxon>core chlorophytes</taxon>
        <taxon>Chlorophyceae</taxon>
        <taxon>CS clade</taxon>
        <taxon>Chlamydomonadales</taxon>
        <taxon>Volvocaceae</taxon>
        <taxon>Gonium</taxon>
    </lineage>
</organism>
<dbReference type="Proteomes" id="UP000075714">
    <property type="component" value="Unassembled WGS sequence"/>
</dbReference>
<evidence type="ECO:0000313" key="1">
    <source>
        <dbReference type="EMBL" id="KXZ48269.1"/>
    </source>
</evidence>
<protein>
    <submittedName>
        <fullName evidence="1">Uncharacterized protein</fullName>
    </submittedName>
</protein>
<dbReference type="EMBL" id="LSYV01000030">
    <property type="protein sequence ID" value="KXZ48269.1"/>
    <property type="molecule type" value="Genomic_DNA"/>
</dbReference>
<dbReference type="OrthoDB" id="10408312at2759"/>
<comment type="caution">
    <text evidence="1">The sequence shown here is derived from an EMBL/GenBank/DDBJ whole genome shotgun (WGS) entry which is preliminary data.</text>
</comment>
<accession>A0A150GEJ7</accession>
<dbReference type="Gene3D" id="3.40.50.1010">
    <property type="entry name" value="5'-nuclease"/>
    <property type="match status" value="1"/>
</dbReference>
<evidence type="ECO:0000313" key="2">
    <source>
        <dbReference type="Proteomes" id="UP000075714"/>
    </source>
</evidence>
<name>A0A150GEJ7_GONPE</name>
<sequence length="225" mass="24481">MLRDAFKASTDARSMRVIASLSETYPATVPGVERRPGDAKLSYTHLTSLNAQVGNVYVLTAPGKRNAKVHKDVREADDQLKCKMNDFLSECAAGDVAVVIAGDAGYVPFCLEAKNKGVNVIAIGPGLDGTSATLMSAADMWMDWATFATFHGREQCRVPAGMSPKVHEATERIRQKHQELYSCVRELDMVVLLDTTASMAPYIQGVRDNIGSVLDQISLRYGAVR</sequence>
<dbReference type="AlphaFoldDB" id="A0A150GEJ7"/>
<reference evidence="2" key="1">
    <citation type="journal article" date="2016" name="Nat. Commun.">
        <title>The Gonium pectorale genome demonstrates co-option of cell cycle regulation during the evolution of multicellularity.</title>
        <authorList>
            <person name="Hanschen E.R."/>
            <person name="Marriage T.N."/>
            <person name="Ferris P.J."/>
            <person name="Hamaji T."/>
            <person name="Toyoda A."/>
            <person name="Fujiyama A."/>
            <person name="Neme R."/>
            <person name="Noguchi H."/>
            <person name="Minakuchi Y."/>
            <person name="Suzuki M."/>
            <person name="Kawai-Toyooka H."/>
            <person name="Smith D.R."/>
            <person name="Sparks H."/>
            <person name="Anderson J."/>
            <person name="Bakaric R."/>
            <person name="Luria V."/>
            <person name="Karger A."/>
            <person name="Kirschner M.W."/>
            <person name="Durand P.M."/>
            <person name="Michod R.E."/>
            <person name="Nozaki H."/>
            <person name="Olson B.J."/>
        </authorList>
    </citation>
    <scope>NUCLEOTIDE SEQUENCE [LARGE SCALE GENOMIC DNA]</scope>
    <source>
        <strain evidence="2">NIES-2863</strain>
    </source>
</reference>
<proteinExistence type="predicted"/>
<keyword evidence="2" id="KW-1185">Reference proteome</keyword>